<evidence type="ECO:0000256" key="6">
    <source>
        <dbReference type="ARBA" id="ARBA00023212"/>
    </source>
</evidence>
<accession>A0A4W2EV29</accession>
<dbReference type="InterPro" id="IPR041476">
    <property type="entry name" value="TRAF3IP1_C"/>
</dbReference>
<evidence type="ECO:0000256" key="12">
    <source>
        <dbReference type="SAM" id="MobiDB-lite"/>
    </source>
</evidence>
<dbReference type="GO" id="GO:0008017">
    <property type="term" value="F:microtubule binding"/>
    <property type="evidence" value="ECO:0007669"/>
    <property type="project" value="InterPro"/>
</dbReference>
<evidence type="ECO:0000256" key="10">
    <source>
        <dbReference type="ARBA" id="ARBA00079491"/>
    </source>
</evidence>
<dbReference type="GO" id="GO:0048513">
    <property type="term" value="P:animal organ development"/>
    <property type="evidence" value="ECO:0007669"/>
    <property type="project" value="UniProtKB-ARBA"/>
</dbReference>
<evidence type="ECO:0000256" key="7">
    <source>
        <dbReference type="ARBA" id="ARBA00023273"/>
    </source>
</evidence>
<reference evidence="15" key="2">
    <citation type="submission" date="2025-08" db="UniProtKB">
        <authorList>
            <consortium name="Ensembl"/>
        </authorList>
    </citation>
    <scope>IDENTIFICATION</scope>
</reference>
<dbReference type="InterPro" id="IPR040468">
    <property type="entry name" value="TRAF3IP1_N"/>
</dbReference>
<dbReference type="GO" id="GO:0036064">
    <property type="term" value="C:ciliary basal body"/>
    <property type="evidence" value="ECO:0007669"/>
    <property type="project" value="TreeGrafter"/>
</dbReference>
<keyword evidence="7" id="KW-0966">Cell projection</keyword>
<name>A0A4W2EV29_BOBOX</name>
<dbReference type="Ensembl" id="ENSBIXT00000037028.1">
    <property type="protein sequence ID" value="ENSBIXP00000040864.1"/>
    <property type="gene ID" value="ENSBIXG00000025028.1"/>
</dbReference>
<dbReference type="InterPro" id="IPR042576">
    <property type="entry name" value="TRAF3IP1_N_sf"/>
</dbReference>
<proteinExistence type="inferred from homology"/>
<dbReference type="GO" id="GO:0005930">
    <property type="term" value="C:axoneme"/>
    <property type="evidence" value="ECO:0007669"/>
    <property type="project" value="UniProtKB-SubCell"/>
</dbReference>
<organism evidence="15 16">
    <name type="scientific">Bos indicus x Bos taurus</name>
    <name type="common">Hybrid cattle</name>
    <dbReference type="NCBI Taxonomy" id="30522"/>
    <lineage>
        <taxon>Eukaryota</taxon>
        <taxon>Metazoa</taxon>
        <taxon>Chordata</taxon>
        <taxon>Craniata</taxon>
        <taxon>Vertebrata</taxon>
        <taxon>Euteleostomi</taxon>
        <taxon>Mammalia</taxon>
        <taxon>Eutheria</taxon>
        <taxon>Laurasiatheria</taxon>
        <taxon>Artiodactyla</taxon>
        <taxon>Ruminantia</taxon>
        <taxon>Pecora</taxon>
        <taxon>Bovidae</taxon>
        <taxon>Bovinae</taxon>
        <taxon>Bos</taxon>
    </lineage>
</organism>
<evidence type="ECO:0000256" key="8">
    <source>
        <dbReference type="ARBA" id="ARBA00043971"/>
    </source>
</evidence>
<evidence type="ECO:0000313" key="16">
    <source>
        <dbReference type="Proteomes" id="UP000314981"/>
    </source>
</evidence>
<evidence type="ECO:0000256" key="1">
    <source>
        <dbReference type="ARBA" id="ARBA00004120"/>
    </source>
</evidence>
<dbReference type="Proteomes" id="UP000314981">
    <property type="component" value="Chromosome 3"/>
</dbReference>
<dbReference type="GO" id="GO:0030992">
    <property type="term" value="C:intraciliary transport particle B"/>
    <property type="evidence" value="ECO:0007669"/>
    <property type="project" value="TreeGrafter"/>
</dbReference>
<dbReference type="AlphaFoldDB" id="A0A4W2EV29"/>
<dbReference type="GO" id="GO:0042073">
    <property type="term" value="P:intraciliary transport"/>
    <property type="evidence" value="ECO:0007669"/>
    <property type="project" value="TreeGrafter"/>
</dbReference>
<feature type="compositionally biased region" description="Low complexity" evidence="12">
    <location>
        <begin position="380"/>
        <end position="393"/>
    </location>
</feature>
<evidence type="ECO:0000256" key="2">
    <source>
        <dbReference type="ARBA" id="ARBA00004430"/>
    </source>
</evidence>
<dbReference type="GO" id="GO:0032480">
    <property type="term" value="P:negative regulation of type I interferon production"/>
    <property type="evidence" value="ECO:0007669"/>
    <property type="project" value="UniProtKB-ARBA"/>
</dbReference>
<feature type="domain" description="TRAF3-interacting protein 1 C-terminal" evidence="14">
    <location>
        <begin position="460"/>
        <end position="614"/>
    </location>
</feature>
<reference evidence="15" key="3">
    <citation type="submission" date="2025-09" db="UniProtKB">
        <authorList>
            <consortium name="Ensembl"/>
        </authorList>
    </citation>
    <scope>IDENTIFICATION</scope>
</reference>
<evidence type="ECO:0000256" key="9">
    <source>
        <dbReference type="ARBA" id="ARBA00070492"/>
    </source>
</evidence>
<evidence type="ECO:0000256" key="11">
    <source>
        <dbReference type="ARBA" id="ARBA00082455"/>
    </source>
</evidence>
<feature type="compositionally biased region" description="Basic and acidic residues" evidence="12">
    <location>
        <begin position="147"/>
        <end position="322"/>
    </location>
</feature>
<evidence type="ECO:0000256" key="5">
    <source>
        <dbReference type="ARBA" id="ARBA00023054"/>
    </source>
</evidence>
<evidence type="ECO:0000313" key="15">
    <source>
        <dbReference type="Ensembl" id="ENSBIXP00000040864.1"/>
    </source>
</evidence>
<sequence>MNAAVVKRTQEALGKVIRRPPLTEKLLNKPPFRYLHDIITEVIRMTGFMKGLYTDVEMKSDNVKDKDAKISFLQKAIDVVVIVSGEPLSAKPTRIVAGHEPERTNELLQRIGKCCLSKLSSDDAVKRVLAGEKGDTKGRPSLTSKPQELDNKNVREDESRVQKDKEDRGNSELKERSTSRDQKQKEDLKEESKPREKERDKAKAKENERDRHKEPERDKHREGDRERAKNRARPDRERDRDRGPRERDKDAERRSEGGKEKERGKERERERERRRLRNGELCRDPEPERSRELDRPEKKLSSSGEMSKKLSDGSFKDPKAETETEIPTRASRSVTTKMSKQRSKNSVEGDCPSDAEGDAGAPGQEKSEAPENPEPPGEPPAAVRRLPRPGSARPAPPRVRRQESVEALTTDRTGSGKTVSNVITESQNSDNEDDDQFVVEAAPQLPEMSELEMAQAVELEEDEKHGGLVKKILETKKDYEKLQQSSRPGEKEKPLVFESSWKKEKDIVSKEIEKLRVSIQTLCRSALPLGKIMDYIQEDVDAMQNELQLWHAENQQHAEALQLEQSITDGAVEPLKAELAELEQLVRDQQDKICAVKANILKNEEKIQKMVYSINLSSRR</sequence>
<dbReference type="PANTHER" id="PTHR31363:SF0">
    <property type="entry name" value="TRAF3-INTERACTING PROTEIN 1"/>
    <property type="match status" value="1"/>
</dbReference>
<evidence type="ECO:0000259" key="13">
    <source>
        <dbReference type="Pfam" id="PF10243"/>
    </source>
</evidence>
<dbReference type="Gene3D" id="1.10.418.50">
    <property type="entry name" value="Microtubule-binding protein MIP-T3"/>
    <property type="match status" value="1"/>
</dbReference>
<keyword evidence="6" id="KW-0206">Cytoskeleton</keyword>
<evidence type="ECO:0000259" key="14">
    <source>
        <dbReference type="Pfam" id="PF17749"/>
    </source>
</evidence>
<feature type="compositionally biased region" description="Polar residues" evidence="12">
    <location>
        <begin position="410"/>
        <end position="429"/>
    </location>
</feature>
<keyword evidence="4" id="KW-0970">Cilium biogenesis/degradation</keyword>
<dbReference type="GO" id="GO:0050687">
    <property type="term" value="P:negative regulation of defense response to virus"/>
    <property type="evidence" value="ECO:0007669"/>
    <property type="project" value="UniProtKB-ARBA"/>
</dbReference>
<dbReference type="FunFam" id="1.10.418.50:FF:000001">
    <property type="entry name" value="TRAF3-interacting protein 1 isoform X1"/>
    <property type="match status" value="1"/>
</dbReference>
<protein>
    <recommendedName>
        <fullName evidence="9">TRAF3-interacting protein 1</fullName>
    </recommendedName>
    <alternativeName>
        <fullName evidence="11">Intraflagellar transport protein 54 homolog</fullName>
    </alternativeName>
    <alternativeName>
        <fullName evidence="10">Microtubule-interacting protein associated with TRAF3</fullName>
    </alternativeName>
</protein>
<dbReference type="GO" id="GO:0048731">
    <property type="term" value="P:system development"/>
    <property type="evidence" value="ECO:0007669"/>
    <property type="project" value="UniProtKB-ARBA"/>
</dbReference>
<dbReference type="GO" id="GO:0001738">
    <property type="term" value="P:morphogenesis of a polarized epithelium"/>
    <property type="evidence" value="ECO:0007669"/>
    <property type="project" value="UniProtKB-ARBA"/>
</dbReference>
<dbReference type="GO" id="GO:0070507">
    <property type="term" value="P:regulation of microtubule cytoskeleton organization"/>
    <property type="evidence" value="ECO:0007669"/>
    <property type="project" value="TreeGrafter"/>
</dbReference>
<dbReference type="Pfam" id="PF17749">
    <property type="entry name" value="MIP-T3_C"/>
    <property type="match status" value="1"/>
</dbReference>
<evidence type="ECO:0000256" key="3">
    <source>
        <dbReference type="ARBA" id="ARBA00022490"/>
    </source>
</evidence>
<keyword evidence="16" id="KW-1185">Reference proteome</keyword>
<comment type="subcellular location">
    <subcellularLocation>
        <location evidence="2">Cytoplasm</location>
        <location evidence="2">Cytoskeleton</location>
        <location evidence="2">Cilium axoneme</location>
    </subcellularLocation>
    <subcellularLocation>
        <location evidence="1">Cytoplasm</location>
        <location evidence="1">Cytoskeleton</location>
        <location evidence="1">Cilium basal body</location>
    </subcellularLocation>
</comment>
<comment type="similarity">
    <text evidence="8">Belongs to the TRAF3IP1 family.</text>
</comment>
<keyword evidence="3" id="KW-0963">Cytoplasm</keyword>
<dbReference type="PANTHER" id="PTHR31363">
    <property type="entry name" value="TRAF3-INTERACTING PROTEIN 1"/>
    <property type="match status" value="1"/>
</dbReference>
<gene>
    <name evidence="15" type="primary">TRAF3IP1</name>
</gene>
<feature type="region of interest" description="Disordered" evidence="12">
    <location>
        <begin position="130"/>
        <end position="446"/>
    </location>
</feature>
<dbReference type="InterPro" id="IPR018799">
    <property type="entry name" value="TRAF3IP1"/>
</dbReference>
<feature type="domain" description="TRAF3-interacting protein 1 N-terminal" evidence="13">
    <location>
        <begin position="5"/>
        <end position="116"/>
    </location>
</feature>
<evidence type="ECO:0000256" key="4">
    <source>
        <dbReference type="ARBA" id="ARBA00022794"/>
    </source>
</evidence>
<reference evidence="15 16" key="1">
    <citation type="submission" date="2018-11" db="EMBL/GenBank/DDBJ databases">
        <title>Haplotype-resolved cattle genomes.</title>
        <authorList>
            <person name="Low W.Y."/>
            <person name="Tearle R."/>
            <person name="Bickhart D.M."/>
            <person name="Rosen B.D."/>
            <person name="Koren S."/>
            <person name="Rhie A."/>
            <person name="Hiendleder S."/>
            <person name="Phillippy A.M."/>
            <person name="Smith T.P.L."/>
            <person name="Williams J.L."/>
        </authorList>
    </citation>
    <scope>NUCLEOTIDE SEQUENCE [LARGE SCALE GENOMIC DNA]</scope>
</reference>
<dbReference type="GO" id="GO:0060271">
    <property type="term" value="P:cilium assembly"/>
    <property type="evidence" value="ECO:0007669"/>
    <property type="project" value="TreeGrafter"/>
</dbReference>
<dbReference type="Pfam" id="PF10243">
    <property type="entry name" value="MIP-T3"/>
    <property type="match status" value="1"/>
</dbReference>
<keyword evidence="5" id="KW-0175">Coiled coil</keyword>